<dbReference type="PANTHER" id="PTHR34453:SF3">
    <property type="entry name" value="DEFENSIN-LIKE (DEFL) FAMILY PROTEIN-RELATED"/>
    <property type="match status" value="1"/>
</dbReference>
<dbReference type="PANTHER" id="PTHR34453">
    <property type="entry name" value="DEFENSIN-LIKE (DEFL) FAMILY PROTEIN-RELATED"/>
    <property type="match status" value="1"/>
</dbReference>
<sequence length="81" mass="9022">MAQSQTKVFSFIILAVLLLTIINCNEVSASKCCRNHPQLGNCVKGKDDQPNTGKCWKYCTTECKGCICKPVKSEHHCHCMC</sequence>
<keyword evidence="6 8" id="KW-0732">Signal</keyword>
<dbReference type="Proteomes" id="UP000027120">
    <property type="component" value="Unassembled WGS sequence"/>
</dbReference>
<proteinExistence type="inferred from homology"/>
<dbReference type="GO" id="GO:0031640">
    <property type="term" value="P:killing of cells of another organism"/>
    <property type="evidence" value="ECO:0007669"/>
    <property type="project" value="UniProtKB-KW"/>
</dbReference>
<evidence type="ECO:0000256" key="6">
    <source>
        <dbReference type="ARBA" id="ARBA00022729"/>
    </source>
</evidence>
<evidence type="ECO:0000256" key="1">
    <source>
        <dbReference type="ARBA" id="ARBA00004613"/>
    </source>
</evidence>
<keyword evidence="5" id="KW-0295">Fungicide</keyword>
<gene>
    <name evidence="9" type="ORF">CISIN_1g044065mg</name>
</gene>
<reference evidence="9 10" key="1">
    <citation type="submission" date="2014-04" db="EMBL/GenBank/DDBJ databases">
        <authorList>
            <consortium name="International Citrus Genome Consortium"/>
            <person name="Gmitter F."/>
            <person name="Chen C."/>
            <person name="Farmerie W."/>
            <person name="Harkins T."/>
            <person name="Desany B."/>
            <person name="Mohiuddin M."/>
            <person name="Kodira C."/>
            <person name="Borodovsky M."/>
            <person name="Lomsadze A."/>
            <person name="Burns P."/>
            <person name="Jenkins J."/>
            <person name="Prochnik S."/>
            <person name="Shu S."/>
            <person name="Chapman J."/>
            <person name="Pitluck S."/>
            <person name="Schmutz J."/>
            <person name="Rokhsar D."/>
        </authorList>
    </citation>
    <scope>NUCLEOTIDE SEQUENCE</scope>
</reference>
<protein>
    <recommendedName>
        <fullName evidence="11">Knottin scorpion toxin-like domain-containing protein</fullName>
    </recommendedName>
</protein>
<accession>A0A067EU99</accession>
<evidence type="ECO:0008006" key="11">
    <source>
        <dbReference type="Google" id="ProtNLM"/>
    </source>
</evidence>
<evidence type="ECO:0000256" key="8">
    <source>
        <dbReference type="SAM" id="SignalP"/>
    </source>
</evidence>
<feature type="chain" id="PRO_5001639719" description="Knottin scorpion toxin-like domain-containing protein" evidence="8">
    <location>
        <begin position="30"/>
        <end position="81"/>
    </location>
</feature>
<dbReference type="InterPro" id="IPR022618">
    <property type="entry name" value="Defensin-like_20-28"/>
</dbReference>
<evidence type="ECO:0000256" key="2">
    <source>
        <dbReference type="ARBA" id="ARBA00006722"/>
    </source>
</evidence>
<evidence type="ECO:0000256" key="4">
    <source>
        <dbReference type="ARBA" id="ARBA00022529"/>
    </source>
</evidence>
<evidence type="ECO:0000256" key="3">
    <source>
        <dbReference type="ARBA" id="ARBA00022525"/>
    </source>
</evidence>
<evidence type="ECO:0000313" key="10">
    <source>
        <dbReference type="Proteomes" id="UP000027120"/>
    </source>
</evidence>
<keyword evidence="7" id="KW-0611">Plant defense</keyword>
<evidence type="ECO:0000256" key="5">
    <source>
        <dbReference type="ARBA" id="ARBA00022577"/>
    </source>
</evidence>
<keyword evidence="3" id="KW-0964">Secreted</keyword>
<dbReference type="Pfam" id="PF10868">
    <property type="entry name" value="Defensin_like"/>
    <property type="match status" value="1"/>
</dbReference>
<feature type="signal peptide" evidence="8">
    <location>
        <begin position="1"/>
        <end position="29"/>
    </location>
</feature>
<comment type="similarity">
    <text evidence="2">Belongs to the DEFL family.</text>
</comment>
<comment type="subcellular location">
    <subcellularLocation>
        <location evidence="1">Secreted</location>
    </subcellularLocation>
</comment>
<evidence type="ECO:0000313" key="9">
    <source>
        <dbReference type="EMBL" id="KDO54506.1"/>
    </source>
</evidence>
<evidence type="ECO:0000256" key="7">
    <source>
        <dbReference type="ARBA" id="ARBA00022821"/>
    </source>
</evidence>
<dbReference type="GO" id="GO:0050832">
    <property type="term" value="P:defense response to fungus"/>
    <property type="evidence" value="ECO:0007669"/>
    <property type="project" value="UniProtKB-KW"/>
</dbReference>
<organism evidence="9 10">
    <name type="scientific">Citrus sinensis</name>
    <name type="common">Sweet orange</name>
    <name type="synonym">Citrus aurantium var. sinensis</name>
    <dbReference type="NCBI Taxonomy" id="2711"/>
    <lineage>
        <taxon>Eukaryota</taxon>
        <taxon>Viridiplantae</taxon>
        <taxon>Streptophyta</taxon>
        <taxon>Embryophyta</taxon>
        <taxon>Tracheophyta</taxon>
        <taxon>Spermatophyta</taxon>
        <taxon>Magnoliopsida</taxon>
        <taxon>eudicotyledons</taxon>
        <taxon>Gunneridae</taxon>
        <taxon>Pentapetalae</taxon>
        <taxon>rosids</taxon>
        <taxon>malvids</taxon>
        <taxon>Sapindales</taxon>
        <taxon>Rutaceae</taxon>
        <taxon>Aurantioideae</taxon>
        <taxon>Citrus</taxon>
    </lineage>
</organism>
<keyword evidence="4" id="KW-0929">Antimicrobial</keyword>
<dbReference type="GO" id="GO:0005576">
    <property type="term" value="C:extracellular region"/>
    <property type="evidence" value="ECO:0007669"/>
    <property type="project" value="UniProtKB-SubCell"/>
</dbReference>
<dbReference type="AlphaFoldDB" id="A0A067EU99"/>
<name>A0A067EU99_CITSI</name>
<dbReference type="STRING" id="2711.A0A067EU99"/>
<dbReference type="EMBL" id="KK784995">
    <property type="protein sequence ID" value="KDO54506.1"/>
    <property type="molecule type" value="Genomic_DNA"/>
</dbReference>
<keyword evidence="10" id="KW-1185">Reference proteome</keyword>